<dbReference type="AlphaFoldDB" id="A0A803Q1U7"/>
<keyword evidence="3" id="KW-1185">Reference proteome</keyword>
<evidence type="ECO:0000313" key="3">
    <source>
        <dbReference type="Proteomes" id="UP000596661"/>
    </source>
</evidence>
<protein>
    <submittedName>
        <fullName evidence="2">Uncharacterized protein</fullName>
    </submittedName>
</protein>
<dbReference type="Gramene" id="evm.model.07.1228">
    <property type="protein sequence ID" value="cds.evm.model.07.1228"/>
    <property type="gene ID" value="evm.TU.07.1228"/>
</dbReference>
<dbReference type="EnsemblPlants" id="evm.model.07.1228">
    <property type="protein sequence ID" value="cds.evm.model.07.1228"/>
    <property type="gene ID" value="evm.TU.07.1228"/>
</dbReference>
<feature type="region of interest" description="Disordered" evidence="1">
    <location>
        <begin position="1"/>
        <end position="67"/>
    </location>
</feature>
<dbReference type="EMBL" id="UZAU01000656">
    <property type="status" value="NOT_ANNOTATED_CDS"/>
    <property type="molecule type" value="Genomic_DNA"/>
</dbReference>
<sequence>MHARSFHGPSCHVLHHDPTGLGKKSGHYPTGFGYKKQYENEGKLGPKSSLDYGSLGGVAEKRRAAKD</sequence>
<accession>A0A803Q1U7</accession>
<reference evidence="2" key="2">
    <citation type="submission" date="2021-03" db="UniProtKB">
        <authorList>
            <consortium name="EnsemblPlants"/>
        </authorList>
    </citation>
    <scope>IDENTIFICATION</scope>
</reference>
<name>A0A803Q1U7_CANSA</name>
<organism evidence="2 3">
    <name type="scientific">Cannabis sativa</name>
    <name type="common">Hemp</name>
    <name type="synonym">Marijuana</name>
    <dbReference type="NCBI Taxonomy" id="3483"/>
    <lineage>
        <taxon>Eukaryota</taxon>
        <taxon>Viridiplantae</taxon>
        <taxon>Streptophyta</taxon>
        <taxon>Embryophyta</taxon>
        <taxon>Tracheophyta</taxon>
        <taxon>Spermatophyta</taxon>
        <taxon>Magnoliopsida</taxon>
        <taxon>eudicotyledons</taxon>
        <taxon>Gunneridae</taxon>
        <taxon>Pentapetalae</taxon>
        <taxon>rosids</taxon>
        <taxon>fabids</taxon>
        <taxon>Rosales</taxon>
        <taxon>Cannabaceae</taxon>
        <taxon>Cannabis</taxon>
    </lineage>
</organism>
<evidence type="ECO:0000313" key="2">
    <source>
        <dbReference type="EnsemblPlants" id="cds.evm.model.07.1228"/>
    </source>
</evidence>
<reference evidence="2" key="1">
    <citation type="submission" date="2018-11" db="EMBL/GenBank/DDBJ databases">
        <authorList>
            <person name="Grassa J C."/>
        </authorList>
    </citation>
    <scope>NUCLEOTIDE SEQUENCE [LARGE SCALE GENOMIC DNA]</scope>
</reference>
<proteinExistence type="predicted"/>
<evidence type="ECO:0000256" key="1">
    <source>
        <dbReference type="SAM" id="MobiDB-lite"/>
    </source>
</evidence>
<dbReference type="Proteomes" id="UP000596661">
    <property type="component" value="Chromosome 7"/>
</dbReference>